<comment type="subcellular location">
    <subcellularLocation>
        <location evidence="1">Cell membrane</location>
        <topology evidence="1">Multi-pass membrane protein</topology>
    </subcellularLocation>
</comment>
<evidence type="ECO:0000313" key="11">
    <source>
        <dbReference type="EnsemblMetazoa" id="AEPI008373-PA"/>
    </source>
</evidence>
<reference evidence="11" key="2">
    <citation type="submission" date="2020-05" db="UniProtKB">
        <authorList>
            <consortium name="EnsemblMetazoa"/>
        </authorList>
    </citation>
    <scope>IDENTIFICATION</scope>
    <source>
        <strain evidence="11">Epiroticus2</strain>
    </source>
</reference>
<evidence type="ECO:0000256" key="6">
    <source>
        <dbReference type="ARBA" id="ARBA00022989"/>
    </source>
</evidence>
<dbReference type="GO" id="GO:0005549">
    <property type="term" value="F:odorant binding"/>
    <property type="evidence" value="ECO:0007669"/>
    <property type="project" value="InterPro"/>
</dbReference>
<dbReference type="InterPro" id="IPR004117">
    <property type="entry name" value="7tm6_olfct_rcpt"/>
</dbReference>
<dbReference type="GO" id="GO:0007165">
    <property type="term" value="P:signal transduction"/>
    <property type="evidence" value="ECO:0007669"/>
    <property type="project" value="UniProtKB-KW"/>
</dbReference>
<dbReference type="PANTHER" id="PTHR21137">
    <property type="entry name" value="ODORANT RECEPTOR"/>
    <property type="match status" value="1"/>
</dbReference>
<dbReference type="VEuPathDB" id="VectorBase:AEPI008373"/>
<keyword evidence="4 10" id="KW-0812">Transmembrane</keyword>
<dbReference type="GO" id="GO:0004984">
    <property type="term" value="F:olfactory receptor activity"/>
    <property type="evidence" value="ECO:0007669"/>
    <property type="project" value="InterPro"/>
</dbReference>
<evidence type="ECO:0000256" key="2">
    <source>
        <dbReference type="ARBA" id="ARBA00022475"/>
    </source>
</evidence>
<keyword evidence="9" id="KW-0807">Transducer</keyword>
<keyword evidence="7 10" id="KW-0472">Membrane</keyword>
<evidence type="ECO:0000256" key="7">
    <source>
        <dbReference type="ARBA" id="ARBA00023136"/>
    </source>
</evidence>
<keyword evidence="12" id="KW-1185">Reference proteome</keyword>
<evidence type="ECO:0000313" key="12">
    <source>
        <dbReference type="Proteomes" id="UP000075885"/>
    </source>
</evidence>
<feature type="transmembrane region" description="Helical" evidence="10">
    <location>
        <begin position="185"/>
        <end position="208"/>
    </location>
</feature>
<accession>A0A182PN49</accession>
<dbReference type="Proteomes" id="UP000075885">
    <property type="component" value="Unassembled WGS sequence"/>
</dbReference>
<evidence type="ECO:0000256" key="4">
    <source>
        <dbReference type="ARBA" id="ARBA00022692"/>
    </source>
</evidence>
<keyword evidence="6 10" id="KW-1133">Transmembrane helix</keyword>
<evidence type="ECO:0000256" key="8">
    <source>
        <dbReference type="ARBA" id="ARBA00023170"/>
    </source>
</evidence>
<keyword evidence="3" id="KW-0716">Sensory transduction</keyword>
<proteinExistence type="predicted"/>
<name>A0A182PN49_9DIPT</name>
<keyword evidence="5" id="KW-0552">Olfaction</keyword>
<feature type="transmembrane region" description="Helical" evidence="10">
    <location>
        <begin position="129"/>
        <end position="149"/>
    </location>
</feature>
<dbReference type="Pfam" id="PF02949">
    <property type="entry name" value="7tm_6"/>
    <property type="match status" value="1"/>
</dbReference>
<evidence type="ECO:0000256" key="10">
    <source>
        <dbReference type="SAM" id="Phobius"/>
    </source>
</evidence>
<dbReference type="PANTHER" id="PTHR21137:SF35">
    <property type="entry name" value="ODORANT RECEPTOR 19A-RELATED"/>
    <property type="match status" value="1"/>
</dbReference>
<evidence type="ECO:0000256" key="1">
    <source>
        <dbReference type="ARBA" id="ARBA00004651"/>
    </source>
</evidence>
<dbReference type="AlphaFoldDB" id="A0A182PN49"/>
<evidence type="ECO:0000256" key="9">
    <source>
        <dbReference type="ARBA" id="ARBA00023224"/>
    </source>
</evidence>
<feature type="transmembrane region" description="Helical" evidence="10">
    <location>
        <begin position="290"/>
        <end position="313"/>
    </location>
</feature>
<feature type="transmembrane region" description="Helical" evidence="10">
    <location>
        <begin position="36"/>
        <end position="53"/>
    </location>
</feature>
<reference evidence="12" key="1">
    <citation type="submission" date="2013-03" db="EMBL/GenBank/DDBJ databases">
        <title>The Genome Sequence of Anopheles epiroticus epiroticus2.</title>
        <authorList>
            <consortium name="The Broad Institute Genomics Platform"/>
            <person name="Neafsey D.E."/>
            <person name="Howell P."/>
            <person name="Walker B."/>
            <person name="Young S.K."/>
            <person name="Zeng Q."/>
            <person name="Gargeya S."/>
            <person name="Fitzgerald M."/>
            <person name="Haas B."/>
            <person name="Abouelleil A."/>
            <person name="Allen A.W."/>
            <person name="Alvarado L."/>
            <person name="Arachchi H.M."/>
            <person name="Berlin A.M."/>
            <person name="Chapman S.B."/>
            <person name="Gainer-Dewar J."/>
            <person name="Goldberg J."/>
            <person name="Griggs A."/>
            <person name="Gujja S."/>
            <person name="Hansen M."/>
            <person name="Howarth C."/>
            <person name="Imamovic A."/>
            <person name="Ireland A."/>
            <person name="Larimer J."/>
            <person name="McCowan C."/>
            <person name="Murphy C."/>
            <person name="Pearson M."/>
            <person name="Poon T.W."/>
            <person name="Priest M."/>
            <person name="Roberts A."/>
            <person name="Saif S."/>
            <person name="Shea T."/>
            <person name="Sisk P."/>
            <person name="Sykes S."/>
            <person name="Wortman J."/>
            <person name="Nusbaum C."/>
            <person name="Birren B."/>
        </authorList>
    </citation>
    <scope>NUCLEOTIDE SEQUENCE [LARGE SCALE GENOMIC DNA]</scope>
    <source>
        <strain evidence="12">Epiroticus2</strain>
    </source>
</reference>
<keyword evidence="8" id="KW-0675">Receptor</keyword>
<evidence type="ECO:0000256" key="5">
    <source>
        <dbReference type="ARBA" id="ARBA00022725"/>
    </source>
</evidence>
<dbReference type="GO" id="GO:0005886">
    <property type="term" value="C:plasma membrane"/>
    <property type="evidence" value="ECO:0007669"/>
    <property type="project" value="UniProtKB-SubCell"/>
</dbReference>
<evidence type="ECO:0000256" key="3">
    <source>
        <dbReference type="ARBA" id="ARBA00022606"/>
    </source>
</evidence>
<keyword evidence="2" id="KW-1003">Cell membrane</keyword>
<organism evidence="11 12">
    <name type="scientific">Anopheles epiroticus</name>
    <dbReference type="NCBI Taxonomy" id="199890"/>
    <lineage>
        <taxon>Eukaryota</taxon>
        <taxon>Metazoa</taxon>
        <taxon>Ecdysozoa</taxon>
        <taxon>Arthropoda</taxon>
        <taxon>Hexapoda</taxon>
        <taxon>Insecta</taxon>
        <taxon>Pterygota</taxon>
        <taxon>Neoptera</taxon>
        <taxon>Endopterygota</taxon>
        <taxon>Diptera</taxon>
        <taxon>Nematocera</taxon>
        <taxon>Culicoidea</taxon>
        <taxon>Culicidae</taxon>
        <taxon>Anophelinae</taxon>
        <taxon>Anopheles</taxon>
    </lineage>
</organism>
<dbReference type="EnsemblMetazoa" id="AEPI008373-RA">
    <property type="protein sequence ID" value="AEPI008373-PA"/>
    <property type="gene ID" value="AEPI008373"/>
</dbReference>
<protein>
    <submittedName>
        <fullName evidence="11">Uncharacterized protein</fullName>
    </submittedName>
</protein>
<feature type="transmembrane region" description="Helical" evidence="10">
    <location>
        <begin position="264"/>
        <end position="284"/>
    </location>
</feature>
<sequence>MSEHPIHDFDRLIRRQRLLLKLIGLDSYDPTFRPRITIMVVCLSLIFVAISMYDLYIFRNDLFNFVYVLITIFFASIGIGHICVFVCYRDVLPMMLEQSYDTYRLVGKDERELHILQWYTKLFKRGANVYSLMFIGTSILTGLLPIAIYQLTGERVLPYGVVLPFVDPDSQVGYELNYMYQVSCIIWTPPGLVGAQCMMFGVVLNICVQYDILGVKLHDLDKLIRSGEESAQREELIGKKLRVILRDQQRLISFISHVEEANTVMAGVEILSFGLQIVITLYVLQLAFWFPGYVIIVLATMQLFILCLLGTIIEYKGEKFSEAVYQLTWNELSRGHKKIFRLLLLSSQQPYILTWSGMTNINMNLFVGMSQKFYSIFMMLRNM</sequence>
<feature type="transmembrane region" description="Helical" evidence="10">
    <location>
        <begin position="65"/>
        <end position="88"/>
    </location>
</feature>
<dbReference type="STRING" id="199890.A0A182PN49"/>